<dbReference type="SUPFAM" id="SSF56399">
    <property type="entry name" value="ADP-ribosylation"/>
    <property type="match status" value="1"/>
</dbReference>
<dbReference type="eggNOG" id="ENOG502QRFA">
    <property type="taxonomic scope" value="Eukaryota"/>
</dbReference>
<evidence type="ECO:0000313" key="2">
    <source>
        <dbReference type="Proteomes" id="UP000006038"/>
    </source>
</evidence>
<sequence length="360" mass="38508">MACFDGRNNGDGPSRRLEYILAWGFKKATNTVTPSGNWRVGDRTTKAGAFMSGGGTARSRILSCVKYDLLSKLTAGDGRCWPAGWGADSGRRRGPVGSGSGIPDDSWVPDDVWPAWAALSGQQNRFLLGIKSQPTKQDLKRCIPAIYSSRTCKASAPSVHPLAYAALDKCVVCRIICHGFSAKKEGKAGVGVFTVRIYLKHACNTYVLEIEKTRTTVAPYDVPSTAKHRLVSLSFTTSTSGRTYESIEVPGGGDDDPAATRKALLVCRVIARSGRTYESIEVPGGGDDDPAATRKALLVCRVIAGRVHKPLENLKEFAGQTGFDSSICSSARSGPTPTSRSSTMLNPRALLPCFVVICKA</sequence>
<name>J3L3X6_ORYBR</name>
<dbReference type="Gramene" id="OB01G39320.1">
    <property type="protein sequence ID" value="OB01G39320.1"/>
    <property type="gene ID" value="OB01G39320"/>
</dbReference>
<evidence type="ECO:0000313" key="1">
    <source>
        <dbReference type="EnsemblPlants" id="OB01G39320.1"/>
    </source>
</evidence>
<dbReference type="AlphaFoldDB" id="J3L3X6"/>
<dbReference type="Proteomes" id="UP000006038">
    <property type="component" value="Chromosome 1"/>
</dbReference>
<dbReference type="STRING" id="4533.J3L3X6"/>
<organism evidence="1">
    <name type="scientific">Oryza brachyantha</name>
    <name type="common">malo sina</name>
    <dbReference type="NCBI Taxonomy" id="4533"/>
    <lineage>
        <taxon>Eukaryota</taxon>
        <taxon>Viridiplantae</taxon>
        <taxon>Streptophyta</taxon>
        <taxon>Embryophyta</taxon>
        <taxon>Tracheophyta</taxon>
        <taxon>Spermatophyta</taxon>
        <taxon>Magnoliopsida</taxon>
        <taxon>Liliopsida</taxon>
        <taxon>Poales</taxon>
        <taxon>Poaceae</taxon>
        <taxon>BOP clade</taxon>
        <taxon>Oryzoideae</taxon>
        <taxon>Oryzeae</taxon>
        <taxon>Oryzinae</taxon>
        <taxon>Oryza</taxon>
    </lineage>
</organism>
<protein>
    <submittedName>
        <fullName evidence="1">Uncharacterized protein</fullName>
    </submittedName>
</protein>
<reference evidence="1" key="2">
    <citation type="submission" date="2013-04" db="UniProtKB">
        <authorList>
            <consortium name="EnsemblPlants"/>
        </authorList>
    </citation>
    <scope>IDENTIFICATION</scope>
</reference>
<proteinExistence type="predicted"/>
<dbReference type="EnsemblPlants" id="OB01G39320.1">
    <property type="protein sequence ID" value="OB01G39320.1"/>
    <property type="gene ID" value="OB01G39320"/>
</dbReference>
<dbReference type="PANTHER" id="PTHR31681:SF39">
    <property type="entry name" value="OS01G0785900 PROTEIN"/>
    <property type="match status" value="1"/>
</dbReference>
<keyword evidence="2" id="KW-1185">Reference proteome</keyword>
<dbReference type="HOGENOM" id="CLU_770249_0_0_1"/>
<dbReference type="PANTHER" id="PTHR31681">
    <property type="entry name" value="C2H2-LIKE ZINC FINGER PROTEIN"/>
    <property type="match status" value="1"/>
</dbReference>
<accession>J3L3X6</accession>
<reference evidence="1" key="1">
    <citation type="journal article" date="2013" name="Nat. Commun.">
        <title>Whole-genome sequencing of Oryza brachyantha reveals mechanisms underlying Oryza genome evolution.</title>
        <authorList>
            <person name="Chen J."/>
            <person name="Huang Q."/>
            <person name="Gao D."/>
            <person name="Wang J."/>
            <person name="Lang Y."/>
            <person name="Liu T."/>
            <person name="Li B."/>
            <person name="Bai Z."/>
            <person name="Luis Goicoechea J."/>
            <person name="Liang C."/>
            <person name="Chen C."/>
            <person name="Zhang W."/>
            <person name="Sun S."/>
            <person name="Liao Y."/>
            <person name="Zhang X."/>
            <person name="Yang L."/>
            <person name="Song C."/>
            <person name="Wang M."/>
            <person name="Shi J."/>
            <person name="Liu G."/>
            <person name="Liu J."/>
            <person name="Zhou H."/>
            <person name="Zhou W."/>
            <person name="Yu Q."/>
            <person name="An N."/>
            <person name="Chen Y."/>
            <person name="Cai Q."/>
            <person name="Wang B."/>
            <person name="Liu B."/>
            <person name="Min J."/>
            <person name="Huang Y."/>
            <person name="Wu H."/>
            <person name="Li Z."/>
            <person name="Zhang Y."/>
            <person name="Yin Y."/>
            <person name="Song W."/>
            <person name="Jiang J."/>
            <person name="Jackson S.A."/>
            <person name="Wing R.A."/>
            <person name="Wang J."/>
            <person name="Chen M."/>
        </authorList>
    </citation>
    <scope>NUCLEOTIDE SEQUENCE [LARGE SCALE GENOMIC DNA]</scope>
    <source>
        <strain evidence="1">cv. IRGC 101232</strain>
    </source>
</reference>